<sequence>MKKVTNAGLRTQGNSHRPPSRIRAWCLALLLAGCGGSNSPDGPPSSPQAALPPEASCVLESPALAVGTTPELTVNGTTYTRSHVPDAPGPLELPRKDVGPAPEGPCRDSRRFRFGSGLYDTTGPIGGQPTGHADLAGMVLPPQPQIGIHTRLYARAFVIESPCNGKRVVYVSDDHTFSTALVRQEVLKRLAADASLGGKYTGDNVMLSATHTHAAGGGYGDPTVLPALPAGVPQVFIDVYSYAQSLALSVSPFDADNFEAIVDGITRAIVRAHRNLEAHPQSASIKLSIGELLDANRSRDPPAYRQNAPSERARYVNKAGNEVEVDKRFLQLTFVRDDGSAAGVLNWFGVHPTVMGNHGLMISADNKGEASLGFEKLMRTRYLPDATAGDGAADNFVAAFAQTDEGNSVPDLFIFDKDLNGSDAPGEGVPYRYRLGTDDPYDFDTPYYERGLPKASAIFGTKQLAQALRQYGQGDALKGPVDFRLFYVDMAAVTIDDPTVTERSTFADLPAELYPEQRNTCTGAVGLGKLVGGANGPAFGAAGFACVVDAPVDVGNDLRNHYNGLFNGSGSITAVVEGNKINVPVNGVALYSLVTPVLCTAQLLMPQYQCQREKVVVTEFGAGPAPIQLFRIGNLAILGVPWEVTTMAGRRLRETVLDVLAPVGIDTVVIAGLSNAYLDYMTTREEYAAQLYEGASTNYGPWQLAAAQQQARKLALTMASNTPAPAGVAPEALALGPASPVTTDAAAQFGAVVDDAQPSYARGQTVEVSFVGGYPGNDLKRMSSYLFVERQQGDGWVTVATDKDPELMFIWDGRTHLVSTLGHYIANSENRAVWTIPRDAPAGRYRIRHEGVSRASADSAPVPYTGISATFELGGAPAQCAQ</sequence>
<dbReference type="STRING" id="1172194.WQQ_26010"/>
<feature type="domain" description="Neutral/alkaline non-lysosomal ceramidase N-terminal" evidence="6">
    <location>
        <begin position="112"/>
        <end position="221"/>
    </location>
</feature>
<dbReference type="EC" id="3.5.1.23" evidence="4"/>
<evidence type="ECO:0000256" key="4">
    <source>
        <dbReference type="RuleBase" id="RU366019"/>
    </source>
</evidence>
<dbReference type="Gene3D" id="2.60.40.2300">
    <property type="entry name" value="Neutral/alkaline non-lysosomal ceramidase, C-terminal domain"/>
    <property type="match status" value="1"/>
</dbReference>
<dbReference type="Pfam" id="PF04734">
    <property type="entry name" value="Ceramidase_alk"/>
    <property type="match status" value="3"/>
</dbReference>
<keyword evidence="3" id="KW-0862">Zinc</keyword>
<evidence type="ECO:0000313" key="8">
    <source>
        <dbReference type="EMBL" id="EIT69019.1"/>
    </source>
</evidence>
<comment type="caution">
    <text evidence="8">The sequence shown here is derived from an EMBL/GenBank/DDBJ whole genome shotgun (WGS) entry which is preliminary data.</text>
</comment>
<evidence type="ECO:0000313" key="9">
    <source>
        <dbReference type="Proteomes" id="UP000003704"/>
    </source>
</evidence>
<dbReference type="PATRIC" id="fig|1172194.4.peg.2514"/>
<comment type="similarity">
    <text evidence="1 4">Belongs to the neutral ceramidase family.</text>
</comment>
<comment type="cofactor">
    <cofactor evidence="3">
        <name>Zn(2+)</name>
        <dbReference type="ChEBI" id="CHEBI:29105"/>
    </cofactor>
    <text evidence="3">Binds 1 zinc ion per subunit.</text>
</comment>
<comment type="catalytic activity">
    <reaction evidence="4">
        <text>an N-acylsphing-4-enine + H2O = sphing-4-enine + a fatty acid</text>
        <dbReference type="Rhea" id="RHEA:20856"/>
        <dbReference type="ChEBI" id="CHEBI:15377"/>
        <dbReference type="ChEBI" id="CHEBI:28868"/>
        <dbReference type="ChEBI" id="CHEBI:52639"/>
        <dbReference type="ChEBI" id="CHEBI:57756"/>
        <dbReference type="EC" id="3.5.1.23"/>
    </reaction>
</comment>
<dbReference type="GO" id="GO:0005576">
    <property type="term" value="C:extracellular region"/>
    <property type="evidence" value="ECO:0007669"/>
    <property type="project" value="TreeGrafter"/>
</dbReference>
<dbReference type="EMBL" id="AKGD01000002">
    <property type="protein sequence ID" value="EIT69019.1"/>
    <property type="molecule type" value="Genomic_DNA"/>
</dbReference>
<dbReference type="GO" id="GO:0046872">
    <property type="term" value="F:metal ion binding"/>
    <property type="evidence" value="ECO:0007669"/>
    <property type="project" value="UniProtKB-KW"/>
</dbReference>
<dbReference type="GO" id="GO:0017040">
    <property type="term" value="F:N-acylsphingosine amidohydrolase activity"/>
    <property type="evidence" value="ECO:0007669"/>
    <property type="project" value="UniProtKB-UniRule"/>
</dbReference>
<dbReference type="Pfam" id="PF17048">
    <property type="entry name" value="Ceramidse_alk_C"/>
    <property type="match status" value="1"/>
</dbReference>
<feature type="binding site" evidence="3">
    <location>
        <position position="351"/>
    </location>
    <ligand>
        <name>Zn(2+)</name>
        <dbReference type="ChEBI" id="CHEBI:29105"/>
    </ligand>
</feature>
<evidence type="ECO:0000256" key="1">
    <source>
        <dbReference type="ARBA" id="ARBA00009835"/>
    </source>
</evidence>
<keyword evidence="9" id="KW-1185">Reference proteome</keyword>
<dbReference type="GO" id="GO:0046512">
    <property type="term" value="P:sphingosine biosynthetic process"/>
    <property type="evidence" value="ECO:0007669"/>
    <property type="project" value="TreeGrafter"/>
</dbReference>
<evidence type="ECO:0000256" key="5">
    <source>
        <dbReference type="SAM" id="MobiDB-lite"/>
    </source>
</evidence>
<dbReference type="RefSeq" id="WP_007185544.1">
    <property type="nucleotide sequence ID" value="NZ_AKGD01000002.1"/>
</dbReference>
<feature type="domain" description="Neutral/alkaline non-lysosomal ceramidase C-terminal" evidence="7">
    <location>
        <begin position="714"/>
        <end position="872"/>
    </location>
</feature>
<keyword evidence="2 4" id="KW-0378">Hydrolase</keyword>
<dbReference type="InterPro" id="IPR031331">
    <property type="entry name" value="NEUT/ALK_ceramidase_C"/>
</dbReference>
<evidence type="ECO:0000256" key="3">
    <source>
        <dbReference type="PIRSR" id="PIRSR606823-2"/>
    </source>
</evidence>
<dbReference type="AlphaFoldDB" id="I7ZAZ8"/>
<keyword evidence="4" id="KW-0746">Sphingolipid metabolism</keyword>
<feature type="binding site" evidence="3">
    <location>
        <position position="680"/>
    </location>
    <ligand>
        <name>Zn(2+)</name>
        <dbReference type="ChEBI" id="CHEBI:29105"/>
    </ligand>
</feature>
<proteinExistence type="inferred from homology"/>
<protein>
    <recommendedName>
        <fullName evidence="4">Neutral ceramidase</fullName>
        <ecNumber evidence="4">3.5.1.23</ecNumber>
    </recommendedName>
</protein>
<feature type="domain" description="Neutral/alkaline non-lysosomal ceramidase N-terminal" evidence="6">
    <location>
        <begin position="606"/>
        <end position="709"/>
    </location>
</feature>
<evidence type="ECO:0000259" key="7">
    <source>
        <dbReference type="Pfam" id="PF17048"/>
    </source>
</evidence>
<keyword evidence="3" id="KW-0479">Metal-binding</keyword>
<keyword evidence="4" id="KW-0443">Lipid metabolism</keyword>
<dbReference type="InterPro" id="IPR038445">
    <property type="entry name" value="NCDase_C_sf"/>
</dbReference>
<feature type="binding site" evidence="3">
    <location>
        <position position="211"/>
    </location>
    <ligand>
        <name>Zn(2+)</name>
        <dbReference type="ChEBI" id="CHEBI:29105"/>
    </ligand>
</feature>
<name>I7ZAZ8_9GAMM</name>
<feature type="compositionally biased region" description="Polar residues" evidence="5">
    <location>
        <begin position="70"/>
        <end position="81"/>
    </location>
</feature>
<feature type="region of interest" description="Disordered" evidence="5">
    <location>
        <begin position="69"/>
        <end position="108"/>
    </location>
</feature>
<dbReference type="PANTHER" id="PTHR12670:SF1">
    <property type="entry name" value="NEUTRAL CERAMIDASE"/>
    <property type="match status" value="1"/>
</dbReference>
<dbReference type="GO" id="GO:0042759">
    <property type="term" value="P:long-chain fatty acid biosynthetic process"/>
    <property type="evidence" value="ECO:0007669"/>
    <property type="project" value="TreeGrafter"/>
</dbReference>
<evidence type="ECO:0000259" key="6">
    <source>
        <dbReference type="Pfam" id="PF04734"/>
    </source>
</evidence>
<dbReference type="GO" id="GO:0046514">
    <property type="term" value="P:ceramide catabolic process"/>
    <property type="evidence" value="ECO:0007669"/>
    <property type="project" value="InterPro"/>
</dbReference>
<reference evidence="8 9" key="1">
    <citation type="journal article" date="2012" name="J. Bacteriol.">
        <title>Genome Sequence of n-Alkane-Degrading Hydrocarboniphaga effusa Strain AP103T (ATCC BAA-332T).</title>
        <authorList>
            <person name="Chang H.K."/>
            <person name="Zylstra G.J."/>
            <person name="Chae J.C."/>
        </authorList>
    </citation>
    <scope>NUCLEOTIDE SEQUENCE [LARGE SCALE GENOMIC DNA]</scope>
    <source>
        <strain evidence="8 9">AP103</strain>
    </source>
</reference>
<dbReference type="PROSITE" id="PS51257">
    <property type="entry name" value="PROKAR_LIPOPROTEIN"/>
    <property type="match status" value="1"/>
</dbReference>
<evidence type="ECO:0000256" key="2">
    <source>
        <dbReference type="ARBA" id="ARBA00022801"/>
    </source>
</evidence>
<dbReference type="InterPro" id="IPR006823">
    <property type="entry name" value="Ceramidase_alk"/>
</dbReference>
<dbReference type="InterPro" id="IPR031329">
    <property type="entry name" value="NEUT/ALK_ceramidase_N"/>
</dbReference>
<dbReference type="PANTHER" id="PTHR12670">
    <property type="entry name" value="CERAMIDASE"/>
    <property type="match status" value="1"/>
</dbReference>
<feature type="domain" description="Neutral/alkaline non-lysosomal ceramidase N-terminal" evidence="6">
    <location>
        <begin position="248"/>
        <end position="538"/>
    </location>
</feature>
<organism evidence="8 9">
    <name type="scientific">Hydrocarboniphaga effusa AP103</name>
    <dbReference type="NCBI Taxonomy" id="1172194"/>
    <lineage>
        <taxon>Bacteria</taxon>
        <taxon>Pseudomonadati</taxon>
        <taxon>Pseudomonadota</taxon>
        <taxon>Gammaproteobacteria</taxon>
        <taxon>Nevskiales</taxon>
        <taxon>Nevskiaceae</taxon>
        <taxon>Hydrocarboniphaga</taxon>
    </lineage>
</organism>
<accession>I7ZAZ8</accession>
<gene>
    <name evidence="8" type="ORF">WQQ_26010</name>
</gene>
<dbReference type="Proteomes" id="UP000003704">
    <property type="component" value="Unassembled WGS sequence"/>
</dbReference>
<feature type="binding site" evidence="3">
    <location>
        <position position="643"/>
    </location>
    <ligand>
        <name>Zn(2+)</name>
        <dbReference type="ChEBI" id="CHEBI:29105"/>
    </ligand>
</feature>
<dbReference type="GO" id="GO:0016020">
    <property type="term" value="C:membrane"/>
    <property type="evidence" value="ECO:0007669"/>
    <property type="project" value="GOC"/>
</dbReference>